<dbReference type="Pfam" id="PF00583">
    <property type="entry name" value="Acetyltransf_1"/>
    <property type="match status" value="1"/>
</dbReference>
<dbReference type="EMBL" id="JBHRYB010000005">
    <property type="protein sequence ID" value="MFC3679480.1"/>
    <property type="molecule type" value="Genomic_DNA"/>
</dbReference>
<dbReference type="Gene3D" id="3.40.630.30">
    <property type="match status" value="1"/>
</dbReference>
<name>A0ABV7VQ99_9GAMM</name>
<sequence>MAIAGLKLTEGLSIHPSTANDQPFLEQLHHSTRTDLQLINGEQEFIDSVIEMQFRAQSSGYGSQFPNAMYFIVEKQQTRIGKVSVDFGPNEVRVIDIAFIPQARNKGFGESVLRALQQASTQVATPLVLTVDSNNLSAKRLYLRLGFVSESIDPPYELMTWYPTEQRLFI</sequence>
<dbReference type="Proteomes" id="UP001595722">
    <property type="component" value="Unassembled WGS sequence"/>
</dbReference>
<dbReference type="InterPro" id="IPR000182">
    <property type="entry name" value="GNAT_dom"/>
</dbReference>
<gene>
    <name evidence="2" type="ORF">ACFOMG_05055</name>
</gene>
<accession>A0ABV7VQ99</accession>
<dbReference type="PROSITE" id="PS51186">
    <property type="entry name" value="GNAT"/>
    <property type="match status" value="1"/>
</dbReference>
<dbReference type="GO" id="GO:0016746">
    <property type="term" value="F:acyltransferase activity"/>
    <property type="evidence" value="ECO:0007669"/>
    <property type="project" value="UniProtKB-KW"/>
</dbReference>
<dbReference type="EC" id="2.3.1.-" evidence="2"/>
<feature type="domain" description="N-acetyltransferase" evidence="1">
    <location>
        <begin position="12"/>
        <end position="164"/>
    </location>
</feature>
<evidence type="ECO:0000259" key="1">
    <source>
        <dbReference type="PROSITE" id="PS51186"/>
    </source>
</evidence>
<reference evidence="3" key="1">
    <citation type="journal article" date="2019" name="Int. J. Syst. Evol. Microbiol.">
        <title>The Global Catalogue of Microorganisms (GCM) 10K type strain sequencing project: providing services to taxonomists for standard genome sequencing and annotation.</title>
        <authorList>
            <consortium name="The Broad Institute Genomics Platform"/>
            <consortium name="The Broad Institute Genome Sequencing Center for Infectious Disease"/>
            <person name="Wu L."/>
            <person name="Ma J."/>
        </authorList>
    </citation>
    <scope>NUCLEOTIDE SEQUENCE [LARGE SCALE GENOMIC DNA]</scope>
    <source>
        <strain evidence="3">KCTC 42424</strain>
    </source>
</reference>
<evidence type="ECO:0000313" key="3">
    <source>
        <dbReference type="Proteomes" id="UP001595722"/>
    </source>
</evidence>
<keyword evidence="2" id="KW-0808">Transferase</keyword>
<comment type="caution">
    <text evidence="2">The sequence shown here is derived from an EMBL/GenBank/DDBJ whole genome shotgun (WGS) entry which is preliminary data.</text>
</comment>
<keyword evidence="2" id="KW-0012">Acyltransferase</keyword>
<proteinExistence type="predicted"/>
<organism evidence="2 3">
    <name type="scientific">Bacterioplanoides pacificum</name>
    <dbReference type="NCBI Taxonomy" id="1171596"/>
    <lineage>
        <taxon>Bacteria</taxon>
        <taxon>Pseudomonadati</taxon>
        <taxon>Pseudomonadota</taxon>
        <taxon>Gammaproteobacteria</taxon>
        <taxon>Oceanospirillales</taxon>
        <taxon>Oceanospirillaceae</taxon>
        <taxon>Bacterioplanoides</taxon>
    </lineage>
</organism>
<dbReference type="RefSeq" id="WP_376865182.1">
    <property type="nucleotide sequence ID" value="NZ_JBHRYB010000005.1"/>
</dbReference>
<dbReference type="SUPFAM" id="SSF55729">
    <property type="entry name" value="Acyl-CoA N-acyltransferases (Nat)"/>
    <property type="match status" value="1"/>
</dbReference>
<keyword evidence="3" id="KW-1185">Reference proteome</keyword>
<protein>
    <submittedName>
        <fullName evidence="2">GNAT family N-acetyltransferase</fullName>
        <ecNumber evidence="2">2.3.1.-</ecNumber>
    </submittedName>
</protein>
<evidence type="ECO:0000313" key="2">
    <source>
        <dbReference type="EMBL" id="MFC3679480.1"/>
    </source>
</evidence>
<dbReference type="InterPro" id="IPR016181">
    <property type="entry name" value="Acyl_CoA_acyltransferase"/>
</dbReference>